<feature type="domain" description="VanZ-like" evidence="3">
    <location>
        <begin position="49"/>
        <end position="191"/>
    </location>
</feature>
<organism evidence="4 5">
    <name type="scientific">Paenibacillus vini</name>
    <dbReference type="NCBI Taxonomy" id="1476024"/>
    <lineage>
        <taxon>Bacteria</taxon>
        <taxon>Bacillati</taxon>
        <taxon>Bacillota</taxon>
        <taxon>Bacilli</taxon>
        <taxon>Bacillales</taxon>
        <taxon>Paenibacillaceae</taxon>
        <taxon>Paenibacillus</taxon>
    </lineage>
</organism>
<dbReference type="Pfam" id="PF04892">
    <property type="entry name" value="VanZ"/>
    <property type="match status" value="1"/>
</dbReference>
<keyword evidence="2" id="KW-1133">Transmembrane helix</keyword>
<feature type="transmembrane region" description="Helical" evidence="2">
    <location>
        <begin position="446"/>
        <end position="462"/>
    </location>
</feature>
<feature type="transmembrane region" description="Helical" evidence="2">
    <location>
        <begin position="6"/>
        <end position="32"/>
    </location>
</feature>
<proteinExistence type="predicted"/>
<evidence type="ECO:0000313" key="5">
    <source>
        <dbReference type="Proteomes" id="UP000679992"/>
    </source>
</evidence>
<name>A0ABQ4MA13_9BACL</name>
<dbReference type="InterPro" id="IPR053150">
    <property type="entry name" value="Teicoplanin_resist-assoc"/>
</dbReference>
<keyword evidence="2" id="KW-0472">Membrane</keyword>
<feature type="transmembrane region" description="Helical" evidence="2">
    <location>
        <begin position="111"/>
        <end position="133"/>
    </location>
</feature>
<dbReference type="InterPro" id="IPR006976">
    <property type="entry name" value="VanZ-like"/>
</dbReference>
<keyword evidence="2" id="KW-0812">Transmembrane</keyword>
<feature type="transmembrane region" description="Helical" evidence="2">
    <location>
        <begin position="246"/>
        <end position="270"/>
    </location>
</feature>
<protein>
    <recommendedName>
        <fullName evidence="3">VanZ-like domain-containing protein</fullName>
    </recommendedName>
</protein>
<dbReference type="EMBL" id="BOSL01000005">
    <property type="protein sequence ID" value="GIP52835.1"/>
    <property type="molecule type" value="Genomic_DNA"/>
</dbReference>
<reference evidence="4 5" key="1">
    <citation type="submission" date="2021-03" db="EMBL/GenBank/DDBJ databases">
        <title>Antimicrobial resistance genes in bacteria isolated from Japanese honey, and their potential for conferring macrolide and lincosamide resistance in the American foulbrood pathogen Paenibacillus larvae.</title>
        <authorList>
            <person name="Okamoto M."/>
            <person name="Kumagai M."/>
            <person name="Kanamori H."/>
            <person name="Takamatsu D."/>
        </authorList>
    </citation>
    <scope>NUCLEOTIDE SEQUENCE [LARGE SCALE GENOMIC DNA]</scope>
    <source>
        <strain evidence="4 5">J42TS3</strain>
    </source>
</reference>
<accession>A0ABQ4MA13</accession>
<feature type="region of interest" description="Disordered" evidence="1">
    <location>
        <begin position="285"/>
        <end position="305"/>
    </location>
</feature>
<feature type="transmembrane region" description="Helical" evidence="2">
    <location>
        <begin position="482"/>
        <end position="500"/>
    </location>
</feature>
<dbReference type="PANTHER" id="PTHR36834">
    <property type="entry name" value="MEMBRANE PROTEIN-RELATED"/>
    <property type="match status" value="1"/>
</dbReference>
<evidence type="ECO:0000256" key="2">
    <source>
        <dbReference type="SAM" id="Phobius"/>
    </source>
</evidence>
<dbReference type="Proteomes" id="UP000679992">
    <property type="component" value="Unassembled WGS sequence"/>
</dbReference>
<feature type="transmembrane region" description="Helical" evidence="2">
    <location>
        <begin position="220"/>
        <end position="240"/>
    </location>
</feature>
<feature type="transmembrane region" description="Helical" evidence="2">
    <location>
        <begin position="44"/>
        <end position="64"/>
    </location>
</feature>
<dbReference type="PANTHER" id="PTHR36834:SF1">
    <property type="entry name" value="INTEGRAL MEMBRANE PROTEIN"/>
    <property type="match status" value="1"/>
</dbReference>
<evidence type="ECO:0000256" key="1">
    <source>
        <dbReference type="SAM" id="MobiDB-lite"/>
    </source>
</evidence>
<sequence length="535" mass="58578">MFESYLFPIAYAFMAFPVAALFFTLPFLVVQYRRHGYINKVRAFVLYLFLLYLMNAVFLVMLPLPATRHNLPLSAGTMQLVPFNFIQDILRETSVVKGVPSTYLHLLKERAVLQVLFNVLLTVPFGMLVRYYFRIGPLRCLLLSFLLSLFFEVTQLTGIYGLYDHAYRVFDVDDLMTNTLGGMIGFLAAVWLSGLLPRIEHLDKGVDLSTKRVSYTRRGLAFMFDFAICIILMTICYTLRIPGAYFVSTGLYFILLPYLTGGCTFGKWLVRIRLIRSAGTSTESKAERWSGMDRAMGGSGANSVPGAGRGLGADRASRLDGVLGADGALRANSADGADSALRADGALGANKVLRADGALGADKALKADGVLGADGVLSENSADGAEGAFRADSSIDADRALSTQKALRADSSRGAIGTPNASSAAGSVSGTKQISNVREAGDPTRITLFALILRNGMLYWVLFGLNRMMAFSSSDFPGISRFLLGMLVLAIDVWFFIHLVKHLFQKDPQLFYEKISKTQHKIMFKPSADIHGDKA</sequence>
<feature type="transmembrane region" description="Helical" evidence="2">
    <location>
        <begin position="140"/>
        <end position="163"/>
    </location>
</feature>
<evidence type="ECO:0000259" key="3">
    <source>
        <dbReference type="Pfam" id="PF04892"/>
    </source>
</evidence>
<feature type="transmembrane region" description="Helical" evidence="2">
    <location>
        <begin position="175"/>
        <end position="199"/>
    </location>
</feature>
<keyword evidence="5" id="KW-1185">Reference proteome</keyword>
<gene>
    <name evidence="4" type="ORF">J42TS3_18700</name>
</gene>
<comment type="caution">
    <text evidence="4">The sequence shown here is derived from an EMBL/GenBank/DDBJ whole genome shotgun (WGS) entry which is preliminary data.</text>
</comment>
<evidence type="ECO:0000313" key="4">
    <source>
        <dbReference type="EMBL" id="GIP52835.1"/>
    </source>
</evidence>